<keyword evidence="1" id="KW-0175">Coiled coil</keyword>
<evidence type="ECO:0000256" key="2">
    <source>
        <dbReference type="SAM" id="MobiDB-lite"/>
    </source>
</evidence>
<feature type="compositionally biased region" description="Low complexity" evidence="2">
    <location>
        <begin position="568"/>
        <end position="581"/>
    </location>
</feature>
<dbReference type="AlphaFoldDB" id="A0A2R5G1V8"/>
<dbReference type="CDD" id="cd07307">
    <property type="entry name" value="BAR"/>
    <property type="match status" value="1"/>
</dbReference>
<dbReference type="SUPFAM" id="SSF103657">
    <property type="entry name" value="BAR/IMD domain-like"/>
    <property type="match status" value="1"/>
</dbReference>
<feature type="coiled-coil region" evidence="1">
    <location>
        <begin position="58"/>
        <end position="99"/>
    </location>
</feature>
<accession>A0A2R5G1V8</accession>
<reference evidence="3 4" key="1">
    <citation type="submission" date="2017-12" db="EMBL/GenBank/DDBJ databases">
        <title>Sequencing, de novo assembly and annotation of complete genome of a new Thraustochytrid species, strain FCC1311.</title>
        <authorList>
            <person name="Sedici K."/>
            <person name="Godart F."/>
            <person name="Aiese Cigliano R."/>
            <person name="Sanseverino W."/>
            <person name="Barakat M."/>
            <person name="Ortet P."/>
            <person name="Marechal E."/>
            <person name="Cagnac O."/>
            <person name="Amato A."/>
        </authorList>
    </citation>
    <scope>NUCLEOTIDE SEQUENCE [LARGE SCALE GENOMIC DNA]</scope>
</reference>
<dbReference type="Gene3D" id="1.20.1270.60">
    <property type="entry name" value="Arfaptin homology (AH) domain/BAR domain"/>
    <property type="match status" value="1"/>
</dbReference>
<evidence type="ECO:0000313" key="4">
    <source>
        <dbReference type="Proteomes" id="UP000241890"/>
    </source>
</evidence>
<dbReference type="InterPro" id="IPR027267">
    <property type="entry name" value="AH/BAR_dom_sf"/>
</dbReference>
<protein>
    <submittedName>
        <fullName evidence="3">THO complex subunit 2</fullName>
    </submittedName>
</protein>
<sequence length="613" mass="68122">MTSTVTESKEAMEADESKMEVDFGKTSFAHVQAPEHLVSFSNEFDKVRRSLQHSLEREHSYLQRIKELKARLSETNKQLKTRTAVAESLERQVKRLDEERCRAVRSETFALEREDNTRRIMLSLKQQVANLESRIHHLGGQSNTQALAAARQRFDENAEKRAEELLFKRTRQHVGPGSPFDQWKRVYEQWTPSAPGDEAAEAARLRAAPSAPRVAFDLYAATNPGRPHAHELTLANGRSNNVEAGDGGGLTLEPAPETPMQLAQAAALKLLTGHTQVDIALQRHAEVEAQARHVSRTVHSFLGHIREQAEASAHVTQSLRAYYAGSAGEAKIRAFEAAHNEVDKRLPDALLGVAQEHIVKPLDAYMNELTDVQVEIKTFHDRQGKFEHYEKKMYKLEEEHNKRNHDGKVDKPKQIEKLTRNRKKLEDARAARDEMISSLVSKLNYIYESRIATMDPILRSLFQFQQEFYKKCGEALQIELPENTAASATEAAANTTRPMSMRPQPVQATTSVFDEFGNRRSVGSEPTSAGSYMSSPPSSSAGSQGYAQTAPLSPPTNSGPQQPPRHIASLGSSSQASASGSVRVPANGTANGTGTSNEDNKTEEELVDKWFAV</sequence>
<feature type="compositionally biased region" description="Basic and acidic residues" evidence="2">
    <location>
        <begin position="598"/>
        <end position="613"/>
    </location>
</feature>
<feature type="region of interest" description="Disordered" evidence="2">
    <location>
        <begin position="487"/>
        <end position="613"/>
    </location>
</feature>
<dbReference type="Proteomes" id="UP000241890">
    <property type="component" value="Unassembled WGS sequence"/>
</dbReference>
<name>A0A2R5G1V8_9STRA</name>
<keyword evidence="4" id="KW-1185">Reference proteome</keyword>
<proteinExistence type="predicted"/>
<evidence type="ECO:0000313" key="3">
    <source>
        <dbReference type="EMBL" id="GBG24289.1"/>
    </source>
</evidence>
<feature type="compositionally biased region" description="Low complexity" evidence="2">
    <location>
        <begin position="487"/>
        <end position="496"/>
    </location>
</feature>
<evidence type="ECO:0000256" key="1">
    <source>
        <dbReference type="SAM" id="Coils"/>
    </source>
</evidence>
<dbReference type="EMBL" id="BEYU01000005">
    <property type="protein sequence ID" value="GBG24289.1"/>
    <property type="molecule type" value="Genomic_DNA"/>
</dbReference>
<feature type="compositionally biased region" description="Polar residues" evidence="2">
    <location>
        <begin position="588"/>
        <end position="597"/>
    </location>
</feature>
<gene>
    <name evidence="3" type="ORF">FCC1311_005072</name>
</gene>
<dbReference type="InParanoid" id="A0A2R5G1V8"/>
<organism evidence="3 4">
    <name type="scientific">Hondaea fermentalgiana</name>
    <dbReference type="NCBI Taxonomy" id="2315210"/>
    <lineage>
        <taxon>Eukaryota</taxon>
        <taxon>Sar</taxon>
        <taxon>Stramenopiles</taxon>
        <taxon>Bigyra</taxon>
        <taxon>Labyrinthulomycetes</taxon>
        <taxon>Thraustochytrida</taxon>
        <taxon>Thraustochytriidae</taxon>
        <taxon>Hondaea</taxon>
    </lineage>
</organism>
<feature type="compositionally biased region" description="Low complexity" evidence="2">
    <location>
        <begin position="528"/>
        <end position="548"/>
    </location>
</feature>
<comment type="caution">
    <text evidence="3">The sequence shown here is derived from an EMBL/GenBank/DDBJ whole genome shotgun (WGS) entry which is preliminary data.</text>
</comment>